<comment type="function">
    <text evidence="12">Catalyzes the hydrolysis of complex carboxylic polyesters found in the cell wall of plants. Degrades cutin, a macromolecule that forms the structure of the plant cuticle.</text>
</comment>
<evidence type="ECO:0000256" key="3">
    <source>
        <dbReference type="ARBA" id="ARBA00013095"/>
    </source>
</evidence>
<evidence type="ECO:0000256" key="7">
    <source>
        <dbReference type="ARBA" id="ARBA00022801"/>
    </source>
</evidence>
<dbReference type="InterPro" id="IPR011150">
    <property type="entry name" value="Cutinase_monf"/>
</dbReference>
<keyword evidence="8 11" id="KW-1015">Disulfide bond</keyword>
<dbReference type="EC" id="3.1.1.74" evidence="3 12"/>
<comment type="caution">
    <text evidence="13">The sequence shown here is derived from an EMBL/GenBank/DDBJ whole genome shotgun (WGS) entry which is preliminary data.</text>
</comment>
<feature type="active site" evidence="10">
    <location>
        <position position="242"/>
    </location>
</feature>
<evidence type="ECO:0000256" key="10">
    <source>
        <dbReference type="PIRSR" id="PIRSR611150-1"/>
    </source>
</evidence>
<evidence type="ECO:0000256" key="1">
    <source>
        <dbReference type="ARBA" id="ARBA00004613"/>
    </source>
</evidence>
<dbReference type="SUPFAM" id="SSF53474">
    <property type="entry name" value="alpha/beta-Hydrolases"/>
    <property type="match status" value="1"/>
</dbReference>
<dbReference type="InterPro" id="IPR043580">
    <property type="entry name" value="CUTINASE_1"/>
</dbReference>
<dbReference type="EMBL" id="SNSC02000002">
    <property type="protein sequence ID" value="TID26499.1"/>
    <property type="molecule type" value="Genomic_DNA"/>
</dbReference>
<evidence type="ECO:0000256" key="6">
    <source>
        <dbReference type="ARBA" id="ARBA00022729"/>
    </source>
</evidence>
<evidence type="ECO:0000256" key="11">
    <source>
        <dbReference type="PIRSR" id="PIRSR611150-2"/>
    </source>
</evidence>
<feature type="disulfide bond" evidence="11">
    <location>
        <begin position="238"/>
        <end position="245"/>
    </location>
</feature>
<keyword evidence="7 12" id="KW-0378">Hydrolase</keyword>
<dbReference type="AlphaFoldDB" id="A0A4Z1PU38"/>
<evidence type="ECO:0000256" key="9">
    <source>
        <dbReference type="ARBA" id="ARBA00034045"/>
    </source>
</evidence>
<keyword evidence="5 12" id="KW-0964">Secreted</keyword>
<gene>
    <name evidence="13" type="ORF">E6O75_ATG00992</name>
</gene>
<protein>
    <recommendedName>
        <fullName evidence="3 12">Cutinase</fullName>
        <ecNumber evidence="3 12">3.1.1.74</ecNumber>
    </recommendedName>
</protein>
<dbReference type="PROSITE" id="PS00155">
    <property type="entry name" value="CUTINASE_1"/>
    <property type="match status" value="1"/>
</dbReference>
<comment type="similarity">
    <text evidence="2 12">Belongs to the cutinase family.</text>
</comment>
<dbReference type="GO" id="GO:0005576">
    <property type="term" value="C:extracellular region"/>
    <property type="evidence" value="ECO:0007669"/>
    <property type="project" value="UniProtKB-SubCell"/>
</dbReference>
<dbReference type="Proteomes" id="UP000298493">
    <property type="component" value="Unassembled WGS sequence"/>
</dbReference>
<feature type="active site" description="Nucleophile" evidence="10">
    <location>
        <position position="190"/>
    </location>
</feature>
<dbReference type="Gene3D" id="3.40.50.1820">
    <property type="entry name" value="alpha/beta hydrolase"/>
    <property type="match status" value="1"/>
</dbReference>
<feature type="chain" id="PRO_5021511236" description="Cutinase" evidence="12">
    <location>
        <begin position="20"/>
        <end position="278"/>
    </location>
</feature>
<dbReference type="PANTHER" id="PTHR48250">
    <property type="entry name" value="CUTINASE 2-RELATED"/>
    <property type="match status" value="1"/>
</dbReference>
<dbReference type="GO" id="GO:0050525">
    <property type="term" value="F:cutinase activity"/>
    <property type="evidence" value="ECO:0007669"/>
    <property type="project" value="UniProtKB-UniRule"/>
</dbReference>
<proteinExistence type="inferred from homology"/>
<comment type="catalytic activity">
    <reaction evidence="9 12">
        <text>cutin + H2O = cutin monomers.</text>
        <dbReference type="EC" id="3.1.1.74"/>
    </reaction>
</comment>
<keyword evidence="14" id="KW-1185">Reference proteome</keyword>
<dbReference type="GO" id="GO:0016052">
    <property type="term" value="P:carbohydrate catabolic process"/>
    <property type="evidence" value="ECO:0007669"/>
    <property type="project" value="TreeGrafter"/>
</dbReference>
<keyword evidence="6 12" id="KW-0732">Signal</keyword>
<name>A0A4Z1PU38_9PEZI</name>
<dbReference type="PANTHER" id="PTHR48250:SF3">
    <property type="entry name" value="CUTINASE 1-RELATED"/>
    <property type="match status" value="1"/>
</dbReference>
<feature type="signal peptide" evidence="12">
    <location>
        <begin position="1"/>
        <end position="19"/>
    </location>
</feature>
<dbReference type="PROSITE" id="PS00931">
    <property type="entry name" value="CUTINASE_2"/>
    <property type="match status" value="1"/>
</dbReference>
<evidence type="ECO:0000256" key="5">
    <source>
        <dbReference type="ARBA" id="ARBA00022525"/>
    </source>
</evidence>
<dbReference type="InterPro" id="IPR029058">
    <property type="entry name" value="AB_hydrolase_fold"/>
</dbReference>
<dbReference type="STRING" id="86259.A0A4Z1PU38"/>
<organism evidence="13 14">
    <name type="scientific">Venturia nashicola</name>
    <dbReference type="NCBI Taxonomy" id="86259"/>
    <lineage>
        <taxon>Eukaryota</taxon>
        <taxon>Fungi</taxon>
        <taxon>Dikarya</taxon>
        <taxon>Ascomycota</taxon>
        <taxon>Pezizomycotina</taxon>
        <taxon>Dothideomycetes</taxon>
        <taxon>Pleosporomycetidae</taxon>
        <taxon>Venturiales</taxon>
        <taxon>Venturiaceae</taxon>
        <taxon>Venturia</taxon>
    </lineage>
</organism>
<dbReference type="InterPro" id="IPR000675">
    <property type="entry name" value="Cutinase/axe"/>
</dbReference>
<accession>A0A4Z1PU38</accession>
<comment type="subcellular location">
    <subcellularLocation>
        <location evidence="1 12">Secreted</location>
    </subcellularLocation>
</comment>
<evidence type="ECO:0000256" key="4">
    <source>
        <dbReference type="ARBA" id="ARBA00022487"/>
    </source>
</evidence>
<reference evidence="13 14" key="1">
    <citation type="submission" date="2019-04" db="EMBL/GenBank/DDBJ databases">
        <title>High contiguity whole genome sequence and gene annotation resource for two Venturia nashicola isolates.</title>
        <authorList>
            <person name="Prokchorchik M."/>
            <person name="Won K."/>
            <person name="Lee Y."/>
            <person name="Choi E.D."/>
            <person name="Segonzac C."/>
            <person name="Sohn K.H."/>
        </authorList>
    </citation>
    <scope>NUCLEOTIDE SEQUENCE [LARGE SCALE GENOMIC DNA]</scope>
    <source>
        <strain evidence="13 14">PRI2</strain>
    </source>
</reference>
<dbReference type="InterPro" id="IPR043579">
    <property type="entry name" value="CUTINASE_2"/>
</dbReference>
<feature type="disulfide bond" evidence="11">
    <location>
        <begin position="110"/>
        <end position="179"/>
    </location>
</feature>
<evidence type="ECO:0000256" key="2">
    <source>
        <dbReference type="ARBA" id="ARBA00007534"/>
    </source>
</evidence>
<evidence type="ECO:0000313" key="13">
    <source>
        <dbReference type="EMBL" id="TID26499.1"/>
    </source>
</evidence>
<keyword evidence="4 12" id="KW-0719">Serine esterase</keyword>
<feature type="active site" description="Proton donor/acceptor" evidence="10">
    <location>
        <position position="255"/>
    </location>
</feature>
<dbReference type="Pfam" id="PF01083">
    <property type="entry name" value="Cutinase"/>
    <property type="match status" value="1"/>
</dbReference>
<dbReference type="SMART" id="SM01110">
    <property type="entry name" value="Cutinase"/>
    <property type="match status" value="1"/>
</dbReference>
<evidence type="ECO:0000313" key="14">
    <source>
        <dbReference type="Proteomes" id="UP000298493"/>
    </source>
</evidence>
<sequence>MLSKTIVIGLSLLAGLVSAEGLVAGDGCREQSCWIASLSGSTNEVYSLHDGKRPSGGSVAGDKCIGQQLKKLGQPMPPGLRGLRRRHDGDAINFDVAETAEIEKRQSGGCKPYSMIFGRGTTEMGTMGSTVGPMLSSALGREWHVEGVSYSADMAGINCIGLPGGINCVKQIDALADKCPSTKIVLSGYSQGAMVGRICAAFASDAAKKQLVALALFGDPFNGASVKGVPQDRIKSWCEAKDGVCSGGLVIGAAHLAYTSNGNVKEAAKWMNEIVKKA</sequence>
<evidence type="ECO:0000256" key="12">
    <source>
        <dbReference type="RuleBase" id="RU361263"/>
    </source>
</evidence>
<evidence type="ECO:0000256" key="8">
    <source>
        <dbReference type="ARBA" id="ARBA00023157"/>
    </source>
</evidence>